<proteinExistence type="predicted"/>
<evidence type="ECO:0000313" key="3">
    <source>
        <dbReference type="Proteomes" id="UP001163046"/>
    </source>
</evidence>
<protein>
    <submittedName>
        <fullName evidence="2">Uncharacterized protein</fullName>
    </submittedName>
</protein>
<evidence type="ECO:0000313" key="2">
    <source>
        <dbReference type="EMBL" id="KAJ7360044.1"/>
    </source>
</evidence>
<feature type="region of interest" description="Disordered" evidence="1">
    <location>
        <begin position="32"/>
        <end position="74"/>
    </location>
</feature>
<name>A0A9W9YNF4_9CNID</name>
<accession>A0A9W9YNF4</accession>
<reference evidence="2" key="1">
    <citation type="submission" date="2023-01" db="EMBL/GenBank/DDBJ databases">
        <title>Genome assembly of the deep-sea coral Lophelia pertusa.</title>
        <authorList>
            <person name="Herrera S."/>
            <person name="Cordes E."/>
        </authorList>
    </citation>
    <scope>NUCLEOTIDE SEQUENCE</scope>
    <source>
        <strain evidence="2">USNM1676648</strain>
        <tissue evidence="2">Polyp</tissue>
    </source>
</reference>
<sequence length="106" mass="12576">MFRSSKRDGAEFSSVYVRGLRGVPREAREMAELSKRRKEIDQTKSTLAASKREADDTRQTMAAETKHCGRETEKKRRQFTVWRVKILPPKQSSRLTRRFNRLLRRH</sequence>
<gene>
    <name evidence="2" type="ORF">OS493_019135</name>
</gene>
<dbReference type="AlphaFoldDB" id="A0A9W9YNF4"/>
<organism evidence="2 3">
    <name type="scientific">Desmophyllum pertusum</name>
    <dbReference type="NCBI Taxonomy" id="174260"/>
    <lineage>
        <taxon>Eukaryota</taxon>
        <taxon>Metazoa</taxon>
        <taxon>Cnidaria</taxon>
        <taxon>Anthozoa</taxon>
        <taxon>Hexacorallia</taxon>
        <taxon>Scleractinia</taxon>
        <taxon>Caryophylliina</taxon>
        <taxon>Caryophylliidae</taxon>
        <taxon>Desmophyllum</taxon>
    </lineage>
</organism>
<feature type="compositionally biased region" description="Basic and acidic residues" evidence="1">
    <location>
        <begin position="32"/>
        <end position="42"/>
    </location>
</feature>
<dbReference type="EMBL" id="MU827312">
    <property type="protein sequence ID" value="KAJ7360044.1"/>
    <property type="molecule type" value="Genomic_DNA"/>
</dbReference>
<keyword evidence="3" id="KW-1185">Reference proteome</keyword>
<evidence type="ECO:0000256" key="1">
    <source>
        <dbReference type="SAM" id="MobiDB-lite"/>
    </source>
</evidence>
<dbReference type="Proteomes" id="UP001163046">
    <property type="component" value="Unassembled WGS sequence"/>
</dbReference>
<feature type="compositionally biased region" description="Basic and acidic residues" evidence="1">
    <location>
        <begin position="50"/>
        <end position="74"/>
    </location>
</feature>
<comment type="caution">
    <text evidence="2">The sequence shown here is derived from an EMBL/GenBank/DDBJ whole genome shotgun (WGS) entry which is preliminary data.</text>
</comment>